<dbReference type="Proteomes" id="UP000234166">
    <property type="component" value="Unassembled WGS sequence"/>
</dbReference>
<evidence type="ECO:0000256" key="1">
    <source>
        <dbReference type="SAM" id="MobiDB-lite"/>
    </source>
</evidence>
<evidence type="ECO:0000313" key="2">
    <source>
        <dbReference type="EMBL" id="SON83935.1"/>
    </source>
</evidence>
<protein>
    <submittedName>
        <fullName evidence="3">Uncharacterized protein</fullName>
    </submittedName>
</protein>
<evidence type="ECO:0000313" key="5">
    <source>
        <dbReference type="Proteomes" id="UP000234181"/>
    </source>
</evidence>
<gene>
    <name evidence="2" type="ORF">XAP6984_540022</name>
    <name evidence="3" type="ORF">XAP7430_500022</name>
</gene>
<comment type="caution">
    <text evidence="3">The sequence shown here is derived from an EMBL/GenBank/DDBJ whole genome shotgun (WGS) entry which is preliminary data.</text>
</comment>
<proteinExistence type="predicted"/>
<evidence type="ECO:0000313" key="4">
    <source>
        <dbReference type="Proteomes" id="UP000234166"/>
    </source>
</evidence>
<dbReference type="EMBL" id="OCYS01000106">
    <property type="protein sequence ID" value="SON90848.1"/>
    <property type="molecule type" value="Genomic_DNA"/>
</dbReference>
<keyword evidence="5" id="KW-1185">Reference proteome</keyword>
<accession>A0AB38E1S0</accession>
<reference evidence="4 5" key="1">
    <citation type="submission" date="2017-10" db="EMBL/GenBank/DDBJ databases">
        <authorList>
            <person name="Regsiter A."/>
            <person name="William W."/>
        </authorList>
    </citation>
    <scope>NUCLEOTIDE SEQUENCE [LARGE SCALE GENOMIC DNA]</scope>
    <source>
        <strain evidence="2 5">CFBP6984</strain>
        <strain evidence="3 4">CFBP7430</strain>
    </source>
</reference>
<sequence>MTKLSDKQLSSLPDCYEPSLFESLTSADGKVGGPGTSAKSPELREKSGHPRVDRPLDDSAGTAARALNLLHCIATDALLLRTWRPAQRPVALPSRCLRQPLRGLAGE</sequence>
<dbReference type="EMBL" id="OCYT01000111">
    <property type="protein sequence ID" value="SON83935.1"/>
    <property type="molecule type" value="Genomic_DNA"/>
</dbReference>
<feature type="compositionally biased region" description="Basic and acidic residues" evidence="1">
    <location>
        <begin position="41"/>
        <end position="57"/>
    </location>
</feature>
<organism evidence="3 4">
    <name type="scientific">Xanthomonas campestris pv. phaseoli</name>
    <dbReference type="NCBI Taxonomy" id="317013"/>
    <lineage>
        <taxon>Bacteria</taxon>
        <taxon>Pseudomonadati</taxon>
        <taxon>Pseudomonadota</taxon>
        <taxon>Gammaproteobacteria</taxon>
        <taxon>Lysobacterales</taxon>
        <taxon>Lysobacteraceae</taxon>
        <taxon>Xanthomonas</taxon>
    </lineage>
</organism>
<dbReference type="AlphaFoldDB" id="A0AB38E1S0"/>
<evidence type="ECO:0000313" key="3">
    <source>
        <dbReference type="EMBL" id="SON90848.1"/>
    </source>
</evidence>
<feature type="region of interest" description="Disordered" evidence="1">
    <location>
        <begin position="24"/>
        <end position="59"/>
    </location>
</feature>
<dbReference type="Proteomes" id="UP000234181">
    <property type="component" value="Unassembled WGS sequence"/>
</dbReference>
<name>A0AB38E1S0_XANCH</name>